<accession>A0A1V9YJ51</accession>
<feature type="transmembrane region" description="Helical" evidence="1">
    <location>
        <begin position="368"/>
        <end position="387"/>
    </location>
</feature>
<keyword evidence="3" id="KW-1185">Reference proteome</keyword>
<comment type="caution">
    <text evidence="2">The sequence shown here is derived from an EMBL/GenBank/DDBJ whole genome shotgun (WGS) entry which is preliminary data.</text>
</comment>
<keyword evidence="1" id="KW-0472">Membrane</keyword>
<evidence type="ECO:0000313" key="2">
    <source>
        <dbReference type="EMBL" id="OQR85751.1"/>
    </source>
</evidence>
<dbReference type="EMBL" id="JNBR01001604">
    <property type="protein sequence ID" value="OQR85751.1"/>
    <property type="molecule type" value="Genomic_DNA"/>
</dbReference>
<name>A0A1V9YJ51_ACHHY</name>
<proteinExistence type="predicted"/>
<keyword evidence="1" id="KW-1133">Transmembrane helix</keyword>
<evidence type="ECO:0000313" key="3">
    <source>
        <dbReference type="Proteomes" id="UP000243579"/>
    </source>
</evidence>
<dbReference type="PANTHER" id="PTHR36329:SF1">
    <property type="entry name" value="TRANSMEMBRANE PROTEIN"/>
    <property type="match status" value="1"/>
</dbReference>
<sequence>MGPFSAAKFSLEMPGLRPLLLGVGLVAVASHSPLQFDTPRTAYLTVLGVLNASQVAAGGSFTIELNATVTNVPATSGLRLQLHICPASVANAANSACVANSFNSDCESQTLHTSANTAEYEASLEVSYMLSPSAYPTTSLVFLLDACSAFALSPPVVPSVLVHFDVQLCAASSVCFGSAVVSLYAFFAVLSLMWTAMIGVWVANIVYFRHTFVTLQRRMLLVPVAEWLFMVMTTVSLHHEPSSLLSNVTASCRVISLAVAAHETLLIAHGWRITRDDVSVQQSMHYRVVSFIWAVTLTAVQTSVSVSLLIFLTWALSWALLTYMIWFHSAFNIAILRLQMDLVSRANIQPDTTPVYAKLRMFRVFRRCILGYFATVLAVDAAVSRLLPPPLRPLVPVVQELLYMAFCLGIGWTFRCRSFSAIFYVTFPEHVPAIAPETTAPPPTRDRQPWHEGVGLPTVPAHVMRMKSRAVVVVQSPGDETGLGTAALPKNTQAWRE</sequence>
<feature type="transmembrane region" description="Helical" evidence="1">
    <location>
        <begin position="288"/>
        <end position="312"/>
    </location>
</feature>
<protein>
    <recommendedName>
        <fullName evidence="4">Transmembrane protein</fullName>
    </recommendedName>
</protein>
<gene>
    <name evidence="2" type="ORF">ACHHYP_11453</name>
</gene>
<evidence type="ECO:0000256" key="1">
    <source>
        <dbReference type="SAM" id="Phobius"/>
    </source>
</evidence>
<dbReference type="PANTHER" id="PTHR36329">
    <property type="entry name" value="TRANSMEMBRANE PROTEIN"/>
    <property type="match status" value="1"/>
</dbReference>
<dbReference type="AlphaFoldDB" id="A0A1V9YJ51"/>
<feature type="transmembrane region" description="Helical" evidence="1">
    <location>
        <begin position="318"/>
        <end position="338"/>
    </location>
</feature>
<evidence type="ECO:0008006" key="4">
    <source>
        <dbReference type="Google" id="ProtNLM"/>
    </source>
</evidence>
<feature type="transmembrane region" description="Helical" evidence="1">
    <location>
        <begin position="183"/>
        <end position="208"/>
    </location>
</feature>
<dbReference type="Proteomes" id="UP000243579">
    <property type="component" value="Unassembled WGS sequence"/>
</dbReference>
<reference evidence="2 3" key="1">
    <citation type="journal article" date="2014" name="Genome Biol. Evol.">
        <title>The secreted proteins of Achlya hypogyna and Thraustotheca clavata identify the ancestral oomycete secretome and reveal gene acquisitions by horizontal gene transfer.</title>
        <authorList>
            <person name="Misner I."/>
            <person name="Blouin N."/>
            <person name="Leonard G."/>
            <person name="Richards T.A."/>
            <person name="Lane C.E."/>
        </authorList>
    </citation>
    <scope>NUCLEOTIDE SEQUENCE [LARGE SCALE GENOMIC DNA]</scope>
    <source>
        <strain evidence="2 3">ATCC 48635</strain>
    </source>
</reference>
<feature type="transmembrane region" description="Helical" evidence="1">
    <location>
        <begin position="393"/>
        <end position="414"/>
    </location>
</feature>
<dbReference type="OrthoDB" id="2016402at2759"/>
<keyword evidence="1" id="KW-0812">Transmembrane</keyword>
<organism evidence="2 3">
    <name type="scientific">Achlya hypogyna</name>
    <name type="common">Oomycete</name>
    <name type="synonym">Protoachlya hypogyna</name>
    <dbReference type="NCBI Taxonomy" id="1202772"/>
    <lineage>
        <taxon>Eukaryota</taxon>
        <taxon>Sar</taxon>
        <taxon>Stramenopiles</taxon>
        <taxon>Oomycota</taxon>
        <taxon>Saprolegniomycetes</taxon>
        <taxon>Saprolegniales</taxon>
        <taxon>Achlyaceae</taxon>
        <taxon>Achlya</taxon>
    </lineage>
</organism>